<dbReference type="CDD" id="cd10918">
    <property type="entry name" value="CE4_NodB_like_5s_6s"/>
    <property type="match status" value="1"/>
</dbReference>
<evidence type="ECO:0000313" key="5">
    <source>
        <dbReference type="Proteomes" id="UP000306416"/>
    </source>
</evidence>
<dbReference type="Gene3D" id="3.20.20.370">
    <property type="entry name" value="Glycoside hydrolase/deacetylase"/>
    <property type="match status" value="1"/>
</dbReference>
<accession>A0A4S1CFL7</accession>
<dbReference type="PANTHER" id="PTHR34216:SF3">
    <property type="entry name" value="POLY-BETA-1,6-N-ACETYL-D-GLUCOSAMINE N-DEACETYLASE"/>
    <property type="match status" value="1"/>
</dbReference>
<evidence type="ECO:0000256" key="1">
    <source>
        <dbReference type="ARBA" id="ARBA00004613"/>
    </source>
</evidence>
<evidence type="ECO:0000259" key="3">
    <source>
        <dbReference type="PROSITE" id="PS51677"/>
    </source>
</evidence>
<dbReference type="PANTHER" id="PTHR34216">
    <property type="match status" value="1"/>
</dbReference>
<dbReference type="GO" id="GO:0005975">
    <property type="term" value="P:carbohydrate metabolic process"/>
    <property type="evidence" value="ECO:0007669"/>
    <property type="project" value="InterPro"/>
</dbReference>
<dbReference type="Pfam" id="PF01522">
    <property type="entry name" value="Polysacc_deac_1"/>
    <property type="match status" value="1"/>
</dbReference>
<name>A0A4S1CFL7_9BACT</name>
<gene>
    <name evidence="4" type="ORF">E4633_08470</name>
</gene>
<comment type="subcellular location">
    <subcellularLocation>
        <location evidence="1">Secreted</location>
    </subcellularLocation>
</comment>
<feature type="domain" description="NodB homology" evidence="3">
    <location>
        <begin position="84"/>
        <end position="284"/>
    </location>
</feature>
<reference evidence="4 5" key="1">
    <citation type="submission" date="2019-04" db="EMBL/GenBank/DDBJ databases">
        <title>Geobacter oryzae sp. nov., ferric-reducing bacteria isolated from paddy soil.</title>
        <authorList>
            <person name="Xu Z."/>
            <person name="Masuda Y."/>
            <person name="Itoh H."/>
            <person name="Senoo K."/>
        </authorList>
    </citation>
    <scope>NUCLEOTIDE SEQUENCE [LARGE SCALE GENOMIC DNA]</scope>
    <source>
        <strain evidence="4 5">Red111</strain>
    </source>
</reference>
<dbReference type="GO" id="GO:0005576">
    <property type="term" value="C:extracellular region"/>
    <property type="evidence" value="ECO:0007669"/>
    <property type="project" value="UniProtKB-SubCell"/>
</dbReference>
<comment type="caution">
    <text evidence="4">The sequence shown here is derived from an EMBL/GenBank/DDBJ whole genome shotgun (WGS) entry which is preliminary data.</text>
</comment>
<keyword evidence="2" id="KW-0732">Signal</keyword>
<dbReference type="RefSeq" id="WP_135869820.1">
    <property type="nucleotide sequence ID" value="NZ_SRSC01000002.1"/>
</dbReference>
<sequence length="284" mass="31935">MTAEKEISVLLSDALNLVNIPLAPAATMLVYHRIEGGSAPLQPDSVTLTEFQEQMRYITEEGYAPMTARELAALVEAGEEPPEKSVVVTFDDGYLDTYTHAFPELDFFRMPATVFLAAGHIGASTPFPWLGSDGGKPMDWQQVSKLQKAGIEIASHTYSHPFTPNLTKNELCLELERSKGTIEDKLGAPVHSLALPYSFPMRHPRWPSFRARLREALNANDYVCCCTMQRGHIRPRDDVFALRRIPVGRDDDLRLFRAKLEGCFAWTAPLQAFYQRFLKSYPTP</sequence>
<dbReference type="SUPFAM" id="SSF88713">
    <property type="entry name" value="Glycoside hydrolase/deacetylase"/>
    <property type="match status" value="1"/>
</dbReference>
<dbReference type="InterPro" id="IPR051398">
    <property type="entry name" value="Polysacch_Deacetylase"/>
</dbReference>
<evidence type="ECO:0000313" key="4">
    <source>
        <dbReference type="EMBL" id="TGU72338.1"/>
    </source>
</evidence>
<evidence type="ECO:0000256" key="2">
    <source>
        <dbReference type="ARBA" id="ARBA00022729"/>
    </source>
</evidence>
<dbReference type="PROSITE" id="PS51677">
    <property type="entry name" value="NODB"/>
    <property type="match status" value="1"/>
</dbReference>
<dbReference type="AlphaFoldDB" id="A0A4S1CFL7"/>
<dbReference type="EMBL" id="SRSC01000002">
    <property type="protein sequence ID" value="TGU72338.1"/>
    <property type="molecule type" value="Genomic_DNA"/>
</dbReference>
<dbReference type="InterPro" id="IPR011330">
    <property type="entry name" value="Glyco_hydro/deAcase_b/a-brl"/>
</dbReference>
<dbReference type="GO" id="GO:0016810">
    <property type="term" value="F:hydrolase activity, acting on carbon-nitrogen (but not peptide) bonds"/>
    <property type="evidence" value="ECO:0007669"/>
    <property type="project" value="InterPro"/>
</dbReference>
<organism evidence="4 5">
    <name type="scientific">Geomonas terrae</name>
    <dbReference type="NCBI Taxonomy" id="2562681"/>
    <lineage>
        <taxon>Bacteria</taxon>
        <taxon>Pseudomonadati</taxon>
        <taxon>Thermodesulfobacteriota</taxon>
        <taxon>Desulfuromonadia</taxon>
        <taxon>Geobacterales</taxon>
        <taxon>Geobacteraceae</taxon>
        <taxon>Geomonas</taxon>
    </lineage>
</organism>
<protein>
    <submittedName>
        <fullName evidence="4">Polysaccharide deacetylase family protein</fullName>
    </submittedName>
</protein>
<dbReference type="Proteomes" id="UP000306416">
    <property type="component" value="Unassembled WGS sequence"/>
</dbReference>
<proteinExistence type="predicted"/>
<keyword evidence="5" id="KW-1185">Reference proteome</keyword>
<dbReference type="InterPro" id="IPR002509">
    <property type="entry name" value="NODB_dom"/>
</dbReference>